<dbReference type="GO" id="GO:0006418">
    <property type="term" value="P:tRNA aminoacylation for protein translation"/>
    <property type="evidence" value="ECO:0007669"/>
    <property type="project" value="InterPro"/>
</dbReference>
<dbReference type="GO" id="GO:0004812">
    <property type="term" value="F:aminoacyl-tRNA ligase activity"/>
    <property type="evidence" value="ECO:0007669"/>
    <property type="project" value="InterPro"/>
</dbReference>
<dbReference type="InterPro" id="IPR029058">
    <property type="entry name" value="AB_hydrolase_fold"/>
</dbReference>
<evidence type="ECO:0000256" key="1">
    <source>
        <dbReference type="SAM" id="SignalP"/>
    </source>
</evidence>
<protein>
    <recommendedName>
        <fullName evidence="2">AB hydrolase-1 domain-containing protein</fullName>
    </recommendedName>
</protein>
<accession>A0AA40E235</accession>
<comment type="caution">
    <text evidence="3">The sequence shown here is derived from an EMBL/GenBank/DDBJ whole genome shotgun (WGS) entry which is preliminary data.</text>
</comment>
<dbReference type="AlphaFoldDB" id="A0AA40E235"/>
<dbReference type="Gene3D" id="3.40.50.1820">
    <property type="entry name" value="alpha/beta hydrolase"/>
    <property type="match status" value="1"/>
</dbReference>
<sequence>MKNILYFASLGPLALLPIVAGTRTKSPRASLKQCVQLEVPVPVIADNHHYEMPRIDSTIDAVHWTLNTTAWSTPNATERITCTVSVKQTFRIRAQLCIPTKGGPRADILQIATQGRGFDRRYWDVEIRPEEYSYLDAAISQGYSVLTYDRIGTGESELPDAYDIGQIPVQAEILAGLTTLARSGKLVASSQILPATTGIPFPSPFHFQPSKIIHVGHSLGSFVTFFFLSSHGALSDGTLLTGFLLNKQLGTIVVSHFDHEFAAQHDPSRFAAYPSGYIVLTGQSDIQKLFFRKDGFEPALLEYAEKIKQPEAVGEYPSSDSAAFVPASEFKGPVLFMAGEYDYVLCGGDCRGQYLEEASRGLFPASPKVEAYLQPGTGHALTLARNATGGFGVMLGWLGDRGL</sequence>
<evidence type="ECO:0000313" key="3">
    <source>
        <dbReference type="EMBL" id="KAK0725119.1"/>
    </source>
</evidence>
<dbReference type="Pfam" id="PF12697">
    <property type="entry name" value="Abhydrolase_6"/>
    <property type="match status" value="1"/>
</dbReference>
<proteinExistence type="predicted"/>
<name>A0AA40E235_9PEZI</name>
<dbReference type="GO" id="GO:0005524">
    <property type="term" value="F:ATP binding"/>
    <property type="evidence" value="ECO:0007669"/>
    <property type="project" value="InterPro"/>
</dbReference>
<dbReference type="EMBL" id="JAUKUA010000002">
    <property type="protein sequence ID" value="KAK0725119.1"/>
    <property type="molecule type" value="Genomic_DNA"/>
</dbReference>
<feature type="signal peptide" evidence="1">
    <location>
        <begin position="1"/>
        <end position="21"/>
    </location>
</feature>
<dbReference type="Proteomes" id="UP001172102">
    <property type="component" value="Unassembled WGS sequence"/>
</dbReference>
<evidence type="ECO:0000313" key="4">
    <source>
        <dbReference type="Proteomes" id="UP001172102"/>
    </source>
</evidence>
<keyword evidence="4" id="KW-1185">Reference proteome</keyword>
<feature type="chain" id="PRO_5041295093" description="AB hydrolase-1 domain-containing protein" evidence="1">
    <location>
        <begin position="22"/>
        <end position="403"/>
    </location>
</feature>
<gene>
    <name evidence="3" type="ORF">B0H67DRAFT_641570</name>
</gene>
<evidence type="ECO:0000259" key="2">
    <source>
        <dbReference type="Pfam" id="PF12697"/>
    </source>
</evidence>
<keyword evidence="1" id="KW-0732">Signal</keyword>
<dbReference type="InterPro" id="IPR001412">
    <property type="entry name" value="aa-tRNA-synth_I_CS"/>
</dbReference>
<dbReference type="SUPFAM" id="SSF53474">
    <property type="entry name" value="alpha/beta-Hydrolases"/>
    <property type="match status" value="1"/>
</dbReference>
<feature type="domain" description="AB hydrolase-1" evidence="2">
    <location>
        <begin position="115"/>
        <end position="383"/>
    </location>
</feature>
<dbReference type="PROSITE" id="PS00178">
    <property type="entry name" value="AA_TRNA_LIGASE_I"/>
    <property type="match status" value="1"/>
</dbReference>
<organism evidence="3 4">
    <name type="scientific">Lasiosphaeris hirsuta</name>
    <dbReference type="NCBI Taxonomy" id="260670"/>
    <lineage>
        <taxon>Eukaryota</taxon>
        <taxon>Fungi</taxon>
        <taxon>Dikarya</taxon>
        <taxon>Ascomycota</taxon>
        <taxon>Pezizomycotina</taxon>
        <taxon>Sordariomycetes</taxon>
        <taxon>Sordariomycetidae</taxon>
        <taxon>Sordariales</taxon>
        <taxon>Lasiosphaeriaceae</taxon>
        <taxon>Lasiosphaeris</taxon>
    </lineage>
</organism>
<dbReference type="InterPro" id="IPR000073">
    <property type="entry name" value="AB_hydrolase_1"/>
</dbReference>
<reference evidence="3" key="1">
    <citation type="submission" date="2023-06" db="EMBL/GenBank/DDBJ databases">
        <title>Genome-scale phylogeny and comparative genomics of the fungal order Sordariales.</title>
        <authorList>
            <consortium name="Lawrence Berkeley National Laboratory"/>
            <person name="Hensen N."/>
            <person name="Bonometti L."/>
            <person name="Westerberg I."/>
            <person name="Brannstrom I.O."/>
            <person name="Guillou S."/>
            <person name="Cros-Aarteil S."/>
            <person name="Calhoun S."/>
            <person name="Haridas S."/>
            <person name="Kuo A."/>
            <person name="Mondo S."/>
            <person name="Pangilinan J."/>
            <person name="Riley R."/>
            <person name="Labutti K."/>
            <person name="Andreopoulos B."/>
            <person name="Lipzen A."/>
            <person name="Chen C."/>
            <person name="Yanf M."/>
            <person name="Daum C."/>
            <person name="Ng V."/>
            <person name="Clum A."/>
            <person name="Steindorff A."/>
            <person name="Ohm R."/>
            <person name="Martin F."/>
            <person name="Silar P."/>
            <person name="Natvig D."/>
            <person name="Lalanne C."/>
            <person name="Gautier V."/>
            <person name="Ament-Velasquez S.L."/>
            <person name="Kruys A."/>
            <person name="Hutchinson M.I."/>
            <person name="Powell A.J."/>
            <person name="Barry K."/>
            <person name="Miller A.N."/>
            <person name="Grigoriev I.V."/>
            <person name="Debuchy R."/>
            <person name="Gladieux P."/>
            <person name="Thoren M.H."/>
            <person name="Johannesson H."/>
        </authorList>
    </citation>
    <scope>NUCLEOTIDE SEQUENCE</scope>
    <source>
        <strain evidence="3">SMH4607-1</strain>
    </source>
</reference>